<organism evidence="1">
    <name type="scientific">Aegilops tauschii</name>
    <name type="common">Tausch's goatgrass</name>
    <name type="synonym">Aegilops squarrosa</name>
    <dbReference type="NCBI Taxonomy" id="37682"/>
    <lineage>
        <taxon>Eukaryota</taxon>
        <taxon>Viridiplantae</taxon>
        <taxon>Streptophyta</taxon>
        <taxon>Embryophyta</taxon>
        <taxon>Tracheophyta</taxon>
        <taxon>Spermatophyta</taxon>
        <taxon>Magnoliopsida</taxon>
        <taxon>Liliopsida</taxon>
        <taxon>Poales</taxon>
        <taxon>Poaceae</taxon>
        <taxon>BOP clade</taxon>
        <taxon>Pooideae</taxon>
        <taxon>Triticodae</taxon>
        <taxon>Triticeae</taxon>
        <taxon>Triticinae</taxon>
        <taxon>Aegilops</taxon>
    </lineage>
</organism>
<dbReference type="AlphaFoldDB" id="M8BBZ2"/>
<dbReference type="GO" id="GO:0003676">
    <property type="term" value="F:nucleic acid binding"/>
    <property type="evidence" value="ECO:0007669"/>
    <property type="project" value="InterPro"/>
</dbReference>
<dbReference type="Gene3D" id="3.30.420.10">
    <property type="entry name" value="Ribonuclease H-like superfamily/Ribonuclease H"/>
    <property type="match status" value="1"/>
</dbReference>
<dbReference type="EnsemblPlants" id="EMT11195">
    <property type="protein sequence ID" value="EMT11195"/>
    <property type="gene ID" value="F775_04226"/>
</dbReference>
<reference evidence="1" key="1">
    <citation type="submission" date="2015-06" db="UniProtKB">
        <authorList>
            <consortium name="EnsemblPlants"/>
        </authorList>
    </citation>
    <scope>IDENTIFICATION</scope>
</reference>
<sequence>MAAREALALAKDLACTKIVVATDCLSTVNHLKTDYMGWAKAIIFELKRSMQDFVSAVVLREKRDSNLEAHSLAKAVISLHLGRHVWLTEKPNLSCIPDNIMS</sequence>
<accession>M8BBZ2</accession>
<dbReference type="InterPro" id="IPR036397">
    <property type="entry name" value="RNaseH_sf"/>
</dbReference>
<evidence type="ECO:0008006" key="2">
    <source>
        <dbReference type="Google" id="ProtNLM"/>
    </source>
</evidence>
<evidence type="ECO:0000313" key="1">
    <source>
        <dbReference type="EnsemblPlants" id="EMT11195"/>
    </source>
</evidence>
<dbReference type="CDD" id="cd06222">
    <property type="entry name" value="RNase_H_like"/>
    <property type="match status" value="1"/>
</dbReference>
<dbReference type="InterPro" id="IPR044730">
    <property type="entry name" value="RNase_H-like_dom_plant"/>
</dbReference>
<name>M8BBZ2_AEGTA</name>
<proteinExistence type="predicted"/>
<protein>
    <recommendedName>
        <fullName evidence="2">RNase H type-1 domain-containing protein</fullName>
    </recommendedName>
</protein>